<dbReference type="Pfam" id="PF00005">
    <property type="entry name" value="ABC_tran"/>
    <property type="match status" value="2"/>
</dbReference>
<keyword evidence="3" id="KW-0547">Nucleotide-binding</keyword>
<keyword evidence="4 6" id="KW-0067">ATP-binding</keyword>
<dbReference type="AlphaFoldDB" id="A0AA97GV22"/>
<feature type="domain" description="ABC transporter" evidence="5">
    <location>
        <begin position="2"/>
        <end position="243"/>
    </location>
</feature>
<gene>
    <name evidence="6" type="primary">yejF_2</name>
    <name evidence="6" type="ORF">MP11Mi_12440</name>
</gene>
<comment type="similarity">
    <text evidence="1">Belongs to the ABC transporter superfamily.</text>
</comment>
<sequence>MLEIERLKVSVGSTVILRDIDLTVGAGEVVAVVGASGSGKSTLARTVLGLHGPRTRLSAGRLRLAGDDLPTPGSAAWRSVRGRRVGYVPQDPGNSLNPVRRIDSQVREALRLAGRPTGGAAVPERLAEVGLPDGSLARRYPHELSGGQRQRVLIAMALAGRPGLVVADEPTSALDADVADQVLDALTAGVADGAGLLLITHDLAVAAERADRIVVFDDGRVVETASSASVLDSPSSAAARALKDSLPGGRRPPRAATPREPVLGVRSVTKRFGGTTALADVNLTVYRGETVAVVGPSGSGKSTLARVLVGLTSPDAGYVEAVDGARTQLVSQNPFSALEPRWSVARIIEESLHPSFGLSVAQRAARVTQVLDEVGLGESFADRRPNELSGGQSQRVAIARALAPRPAVVVLDEAVSALDVVSQARVLDILAGLQATHDTAFVFVTHDRGVAADIAHRTVEVVDGRVGEVDEATS</sequence>
<evidence type="ECO:0000256" key="3">
    <source>
        <dbReference type="ARBA" id="ARBA00022741"/>
    </source>
</evidence>
<dbReference type="GO" id="GO:0055085">
    <property type="term" value="P:transmembrane transport"/>
    <property type="evidence" value="ECO:0007669"/>
    <property type="project" value="UniProtKB-ARBA"/>
</dbReference>
<dbReference type="InterPro" id="IPR003593">
    <property type="entry name" value="AAA+_ATPase"/>
</dbReference>
<dbReference type="GO" id="GO:0016887">
    <property type="term" value="F:ATP hydrolysis activity"/>
    <property type="evidence" value="ECO:0007669"/>
    <property type="project" value="InterPro"/>
</dbReference>
<dbReference type="CDD" id="cd03257">
    <property type="entry name" value="ABC_NikE_OppD_transporters"/>
    <property type="match status" value="2"/>
</dbReference>
<reference evidence="6" key="1">
    <citation type="submission" date="2023-06" db="EMBL/GenBank/DDBJ databases">
        <title>Gordonia sp. nov. and Pseudochrobactrum sp. nov., two species isolated from the burying beetle Nicrophorus vespilloides.</title>
        <authorList>
            <person name="Poehlein A."/>
            <person name="Guzman J."/>
            <person name="Daniel R."/>
            <person name="Vilcinskas A."/>
        </authorList>
    </citation>
    <scope>NUCLEOTIDE SEQUENCE</scope>
    <source>
        <strain evidence="6">MP11Mi</strain>
    </source>
</reference>
<dbReference type="PROSITE" id="PS00211">
    <property type="entry name" value="ABC_TRANSPORTER_1"/>
    <property type="match status" value="2"/>
</dbReference>
<dbReference type="InterPro" id="IPR003439">
    <property type="entry name" value="ABC_transporter-like_ATP-bd"/>
</dbReference>
<feature type="domain" description="ABC transporter" evidence="5">
    <location>
        <begin position="263"/>
        <end position="472"/>
    </location>
</feature>
<dbReference type="GO" id="GO:0005524">
    <property type="term" value="F:ATP binding"/>
    <property type="evidence" value="ECO:0007669"/>
    <property type="project" value="UniProtKB-KW"/>
</dbReference>
<evidence type="ECO:0000256" key="4">
    <source>
        <dbReference type="ARBA" id="ARBA00022840"/>
    </source>
</evidence>
<dbReference type="RefSeq" id="WP_420041414.1">
    <property type="nucleotide sequence ID" value="NZ_CP128986.1"/>
</dbReference>
<dbReference type="PANTHER" id="PTHR43776:SF7">
    <property type="entry name" value="D,D-DIPEPTIDE TRANSPORT ATP-BINDING PROTEIN DDPF-RELATED"/>
    <property type="match status" value="1"/>
</dbReference>
<dbReference type="InterPro" id="IPR017871">
    <property type="entry name" value="ABC_transporter-like_CS"/>
</dbReference>
<dbReference type="PROSITE" id="PS50893">
    <property type="entry name" value="ABC_TRANSPORTER_2"/>
    <property type="match status" value="2"/>
</dbReference>
<evidence type="ECO:0000313" key="6">
    <source>
        <dbReference type="EMBL" id="WOC12162.1"/>
    </source>
</evidence>
<protein>
    <submittedName>
        <fullName evidence="6">ABC transporter ATP-binding protein YejF</fullName>
    </submittedName>
</protein>
<name>A0AA97GV22_9ACTN</name>
<evidence type="ECO:0000259" key="5">
    <source>
        <dbReference type="PROSITE" id="PS50893"/>
    </source>
</evidence>
<dbReference type="PANTHER" id="PTHR43776">
    <property type="entry name" value="TRANSPORT ATP-BINDING PROTEIN"/>
    <property type="match status" value="1"/>
</dbReference>
<dbReference type="SUPFAM" id="SSF52540">
    <property type="entry name" value="P-loop containing nucleoside triphosphate hydrolases"/>
    <property type="match status" value="2"/>
</dbReference>
<keyword evidence="2" id="KW-0813">Transport</keyword>
<organism evidence="6">
    <name type="scientific">Gordonia sp. MP11Mi</name>
    <dbReference type="NCBI Taxonomy" id="3022769"/>
    <lineage>
        <taxon>Bacteria</taxon>
        <taxon>Bacillati</taxon>
        <taxon>Actinomycetota</taxon>
        <taxon>Actinomycetes</taxon>
        <taxon>Mycobacteriales</taxon>
        <taxon>Gordoniaceae</taxon>
        <taxon>Gordonia</taxon>
    </lineage>
</organism>
<accession>A0AA97GV22</accession>
<proteinExistence type="inferred from homology"/>
<evidence type="ECO:0000256" key="1">
    <source>
        <dbReference type="ARBA" id="ARBA00005417"/>
    </source>
</evidence>
<dbReference type="SMART" id="SM00382">
    <property type="entry name" value="AAA"/>
    <property type="match status" value="2"/>
</dbReference>
<evidence type="ECO:0000256" key="2">
    <source>
        <dbReference type="ARBA" id="ARBA00022448"/>
    </source>
</evidence>
<dbReference type="EMBL" id="CP128986">
    <property type="protein sequence ID" value="WOC12162.1"/>
    <property type="molecule type" value="Genomic_DNA"/>
</dbReference>
<dbReference type="Gene3D" id="3.40.50.300">
    <property type="entry name" value="P-loop containing nucleotide triphosphate hydrolases"/>
    <property type="match status" value="2"/>
</dbReference>
<dbReference type="InterPro" id="IPR027417">
    <property type="entry name" value="P-loop_NTPase"/>
</dbReference>
<dbReference type="InterPro" id="IPR050319">
    <property type="entry name" value="ABC_transp_ATP-bind"/>
</dbReference>